<evidence type="ECO:0000256" key="5">
    <source>
        <dbReference type="ARBA" id="ARBA00023163"/>
    </source>
</evidence>
<keyword evidence="9" id="KW-0614">Plasmid</keyword>
<dbReference type="GO" id="GO:0000156">
    <property type="term" value="F:phosphorelay response regulator activity"/>
    <property type="evidence" value="ECO:0007669"/>
    <property type="project" value="TreeGrafter"/>
</dbReference>
<dbReference type="InterPro" id="IPR001789">
    <property type="entry name" value="Sig_transdc_resp-reg_receiver"/>
</dbReference>
<name>I2GTV2_9BACT</name>
<feature type="modified residue" description="4-aspartylphosphate" evidence="6">
    <location>
        <position position="59"/>
    </location>
</feature>
<dbReference type="GO" id="GO:0005829">
    <property type="term" value="C:cytosol"/>
    <property type="evidence" value="ECO:0007669"/>
    <property type="project" value="TreeGrafter"/>
</dbReference>
<dbReference type="PROSITE" id="PS50110">
    <property type="entry name" value="RESPONSE_REGULATORY"/>
    <property type="match status" value="1"/>
</dbReference>
<evidence type="ECO:0000256" key="1">
    <source>
        <dbReference type="ARBA" id="ARBA00022553"/>
    </source>
</evidence>
<evidence type="ECO:0000256" key="6">
    <source>
        <dbReference type="PROSITE-ProRule" id="PRU00169"/>
    </source>
</evidence>
<sequence>MNIPQPIRCLVIEDEPLSQELLLDHIQRIPTLKLVGTASNGQIALQKCRELKPDLLLLDIRMPRLSGFELLSLLEKPVPLVVVTTAYREYALKGYEHAVVDFLEKPIFFDRFSLAIHRVEERLNRSKLEHSYGDKGLSEDVSIDRKVLTVRAGRSQVNIRLDNIYYIEALENYVKIRLINAPTKDVVTKISISQLESLLPKDAFIRVHRSLLVRIDQISRVDSSSITLFSAKELPIGRTYRDTVRQAFMDWEGTVH</sequence>
<keyword evidence="2" id="KW-0902">Two-component regulatory system</keyword>
<feature type="domain" description="Response regulatory" evidence="7">
    <location>
        <begin position="8"/>
        <end position="120"/>
    </location>
</feature>
<protein>
    <submittedName>
        <fullName evidence="9">Putative response regulatory protein VC_A0850</fullName>
    </submittedName>
</protein>
<geneLocation type="plasmid" evidence="9 10">
    <name>pFLIM01</name>
</geneLocation>
<evidence type="ECO:0000259" key="8">
    <source>
        <dbReference type="PROSITE" id="PS50930"/>
    </source>
</evidence>
<evidence type="ECO:0000259" key="7">
    <source>
        <dbReference type="PROSITE" id="PS50110"/>
    </source>
</evidence>
<proteinExistence type="predicted"/>
<evidence type="ECO:0000313" key="9">
    <source>
        <dbReference type="EMBL" id="CCH57553.1"/>
    </source>
</evidence>
<keyword evidence="4" id="KW-0238">DNA-binding</keyword>
<dbReference type="SUPFAM" id="SSF52172">
    <property type="entry name" value="CheY-like"/>
    <property type="match status" value="1"/>
</dbReference>
<dbReference type="Pfam" id="PF00072">
    <property type="entry name" value="Response_reg"/>
    <property type="match status" value="1"/>
</dbReference>
<dbReference type="PANTHER" id="PTHR48111">
    <property type="entry name" value="REGULATOR OF RPOS"/>
    <property type="match status" value="1"/>
</dbReference>
<dbReference type="GO" id="GO:0032993">
    <property type="term" value="C:protein-DNA complex"/>
    <property type="evidence" value="ECO:0007669"/>
    <property type="project" value="TreeGrafter"/>
</dbReference>
<evidence type="ECO:0000256" key="2">
    <source>
        <dbReference type="ARBA" id="ARBA00023012"/>
    </source>
</evidence>
<dbReference type="GO" id="GO:0006355">
    <property type="term" value="P:regulation of DNA-templated transcription"/>
    <property type="evidence" value="ECO:0007669"/>
    <property type="project" value="TreeGrafter"/>
</dbReference>
<evidence type="ECO:0000313" key="10">
    <source>
        <dbReference type="Proteomes" id="UP000009309"/>
    </source>
</evidence>
<accession>I2GTV2</accession>
<dbReference type="Gene3D" id="2.40.50.1020">
    <property type="entry name" value="LytTr DNA-binding domain"/>
    <property type="match status" value="1"/>
</dbReference>
<dbReference type="EMBL" id="HE805916">
    <property type="protein sequence ID" value="CCH57553.1"/>
    <property type="molecule type" value="Genomic_DNA"/>
</dbReference>
<keyword evidence="1 6" id="KW-0597">Phosphoprotein</keyword>
<dbReference type="InterPro" id="IPR039420">
    <property type="entry name" value="WalR-like"/>
</dbReference>
<dbReference type="Gene3D" id="3.40.50.2300">
    <property type="match status" value="1"/>
</dbReference>
<dbReference type="GO" id="GO:0000976">
    <property type="term" value="F:transcription cis-regulatory region binding"/>
    <property type="evidence" value="ECO:0007669"/>
    <property type="project" value="TreeGrafter"/>
</dbReference>
<gene>
    <name evidence="9" type="ORF">BN8_p06737</name>
</gene>
<dbReference type="Proteomes" id="UP000009309">
    <property type="component" value="Plasmid pFLIM01"/>
</dbReference>
<evidence type="ECO:0000256" key="3">
    <source>
        <dbReference type="ARBA" id="ARBA00023015"/>
    </source>
</evidence>
<dbReference type="OrthoDB" id="951346at2"/>
<dbReference type="PANTHER" id="PTHR48111:SF1">
    <property type="entry name" value="TWO-COMPONENT RESPONSE REGULATOR ORR33"/>
    <property type="match status" value="1"/>
</dbReference>
<dbReference type="PROSITE" id="PS50930">
    <property type="entry name" value="HTH_LYTTR"/>
    <property type="match status" value="1"/>
</dbReference>
<keyword evidence="3" id="KW-0805">Transcription regulation</keyword>
<dbReference type="InterPro" id="IPR011006">
    <property type="entry name" value="CheY-like_superfamily"/>
</dbReference>
<organism evidence="9 10">
    <name type="scientific">Fibrisoma limi BUZ 3</name>
    <dbReference type="NCBI Taxonomy" id="1185876"/>
    <lineage>
        <taxon>Bacteria</taxon>
        <taxon>Pseudomonadati</taxon>
        <taxon>Bacteroidota</taxon>
        <taxon>Cytophagia</taxon>
        <taxon>Cytophagales</taxon>
        <taxon>Spirosomataceae</taxon>
        <taxon>Fibrisoma</taxon>
    </lineage>
</organism>
<reference evidence="9 10" key="1">
    <citation type="journal article" date="2012" name="J. Bacteriol.">
        <title>Genome Sequence of the Filamentous Bacterium Fibrisoma limi BUZ 3T.</title>
        <authorList>
            <person name="Filippini M."/>
            <person name="Qi W."/>
            <person name="Jaenicke S."/>
            <person name="Goesmann A."/>
            <person name="Smits T.H."/>
            <person name="Bagheri H.C."/>
        </authorList>
    </citation>
    <scope>NUCLEOTIDE SEQUENCE [LARGE SCALE GENOMIC DNA]</scope>
    <source>
        <strain evidence="10">BUZ 3T</strain>
        <plasmid evidence="9 10">pFLIM01</plasmid>
    </source>
</reference>
<dbReference type="InterPro" id="IPR007492">
    <property type="entry name" value="LytTR_DNA-bd_dom"/>
</dbReference>
<feature type="domain" description="HTH LytTR-type" evidence="8">
    <location>
        <begin position="148"/>
        <end position="250"/>
    </location>
</feature>
<evidence type="ECO:0000256" key="4">
    <source>
        <dbReference type="ARBA" id="ARBA00023125"/>
    </source>
</evidence>
<dbReference type="SMART" id="SM00448">
    <property type="entry name" value="REC"/>
    <property type="match status" value="1"/>
</dbReference>
<keyword evidence="5" id="KW-0804">Transcription</keyword>
<dbReference type="RefSeq" id="WP_015056888.1">
    <property type="nucleotide sequence ID" value="NC_019017.1"/>
</dbReference>
<dbReference type="AlphaFoldDB" id="I2GTV2"/>
<keyword evidence="10" id="KW-1185">Reference proteome</keyword>
<dbReference type="SMART" id="SM00850">
    <property type="entry name" value="LytTR"/>
    <property type="match status" value="1"/>
</dbReference>
<dbReference type="Pfam" id="PF04397">
    <property type="entry name" value="LytTR"/>
    <property type="match status" value="1"/>
</dbReference>